<sequence length="212" mass="23576">MTAASASQCIGTKYVNKWMQLHVQLGRRGGEARAAGVTRARLLDVKGSYRCAFLSVLYTKKNRKLVARNRDEGTRYTGGVRAEFVRQSGTVDWDLDDGSRVGAGQPTREIAVCAHADLLRNKKNSKVVACIYAYFAKNVGSICTYTHRAKIFEDGLRVTALFILVLFAFENGAKLALINKNMLLLSVYHSITFEEMITLMRSLKVAINLATF</sequence>
<reference evidence="1 2" key="1">
    <citation type="journal article" date="2019" name="Commun. Biol.">
        <title>The bagworm genome reveals a unique fibroin gene that provides high tensile strength.</title>
        <authorList>
            <person name="Kono N."/>
            <person name="Nakamura H."/>
            <person name="Ohtoshi R."/>
            <person name="Tomita M."/>
            <person name="Numata K."/>
            <person name="Arakawa K."/>
        </authorList>
    </citation>
    <scope>NUCLEOTIDE SEQUENCE [LARGE SCALE GENOMIC DNA]</scope>
</reference>
<accession>A0A4C1ZK80</accession>
<evidence type="ECO:0000313" key="1">
    <source>
        <dbReference type="EMBL" id="GBP87494.1"/>
    </source>
</evidence>
<protein>
    <submittedName>
        <fullName evidence="1">Uncharacterized protein</fullName>
    </submittedName>
</protein>
<dbReference type="Proteomes" id="UP000299102">
    <property type="component" value="Unassembled WGS sequence"/>
</dbReference>
<organism evidence="1 2">
    <name type="scientific">Eumeta variegata</name>
    <name type="common">Bagworm moth</name>
    <name type="synonym">Eumeta japonica</name>
    <dbReference type="NCBI Taxonomy" id="151549"/>
    <lineage>
        <taxon>Eukaryota</taxon>
        <taxon>Metazoa</taxon>
        <taxon>Ecdysozoa</taxon>
        <taxon>Arthropoda</taxon>
        <taxon>Hexapoda</taxon>
        <taxon>Insecta</taxon>
        <taxon>Pterygota</taxon>
        <taxon>Neoptera</taxon>
        <taxon>Endopterygota</taxon>
        <taxon>Lepidoptera</taxon>
        <taxon>Glossata</taxon>
        <taxon>Ditrysia</taxon>
        <taxon>Tineoidea</taxon>
        <taxon>Psychidae</taxon>
        <taxon>Oiketicinae</taxon>
        <taxon>Eumeta</taxon>
    </lineage>
</organism>
<proteinExistence type="predicted"/>
<evidence type="ECO:0000313" key="2">
    <source>
        <dbReference type="Proteomes" id="UP000299102"/>
    </source>
</evidence>
<keyword evidence="2" id="KW-1185">Reference proteome</keyword>
<dbReference type="AlphaFoldDB" id="A0A4C1ZK80"/>
<gene>
    <name evidence="1" type="ORF">EVAR_59988_1</name>
</gene>
<comment type="caution">
    <text evidence="1">The sequence shown here is derived from an EMBL/GenBank/DDBJ whole genome shotgun (WGS) entry which is preliminary data.</text>
</comment>
<dbReference type="EMBL" id="BGZK01001864">
    <property type="protein sequence ID" value="GBP87494.1"/>
    <property type="molecule type" value="Genomic_DNA"/>
</dbReference>
<name>A0A4C1ZK80_EUMVA</name>